<dbReference type="OMA" id="MQSWQLA"/>
<evidence type="ECO:0000256" key="1">
    <source>
        <dbReference type="SAM" id="MobiDB-lite"/>
    </source>
</evidence>
<dbReference type="InterPro" id="IPR044260">
    <property type="entry name" value="SKIP8-like"/>
</dbReference>
<feature type="domain" description="F-box" evidence="2">
    <location>
        <begin position="93"/>
        <end position="133"/>
    </location>
</feature>
<dbReference type="Pfam" id="PF13474">
    <property type="entry name" value="SnoaL_3"/>
    <property type="match status" value="1"/>
</dbReference>
<dbReference type="Pfam" id="PF12937">
    <property type="entry name" value="F-box-like"/>
    <property type="match status" value="1"/>
</dbReference>
<dbReference type="Proteomes" id="UP000298652">
    <property type="component" value="Chromosome 5"/>
</dbReference>
<dbReference type="Gene3D" id="1.20.1280.50">
    <property type="match status" value="1"/>
</dbReference>
<dbReference type="PANTHER" id="PTHR47124">
    <property type="entry name" value="F-BOX PROTEIN SKIP8"/>
    <property type="match status" value="1"/>
</dbReference>
<protein>
    <submittedName>
        <fullName evidence="4">Uncharacterized protein</fullName>
    </submittedName>
</protein>
<sequence length="286" mass="31066">MDGVRALIAAGATAVCCLVGAFWAFRSSSPSSSSKTQQSPSLNCCGCASCGCRAARSANGEMAVGGENKKKAQEPAPPEGGGGGASMMEQLVPEITTHALSYLDYTSLCRLSMTNSAMRRAANDDGAWKALYHKDFTVEQGTINPPNGWKAYYAATKAIMNLNAEFYNIIREGSLPAMSRFWLNADYVKCIHANGEFFTGYNAVMGGWSLLFNWGQDGGQGVGFQIRDVRVRVLGEVAWVNLKANIDLDPVLCHVTNVFEFRNGRWYMVHHHSSLMAEPAPHNMFG</sequence>
<organism evidence="4 5">
    <name type="scientific">Setaria viridis</name>
    <name type="common">Green bristlegrass</name>
    <name type="synonym">Setaria italica subsp. viridis</name>
    <dbReference type="NCBI Taxonomy" id="4556"/>
    <lineage>
        <taxon>Eukaryota</taxon>
        <taxon>Viridiplantae</taxon>
        <taxon>Streptophyta</taxon>
        <taxon>Embryophyta</taxon>
        <taxon>Tracheophyta</taxon>
        <taxon>Spermatophyta</taxon>
        <taxon>Magnoliopsida</taxon>
        <taxon>Liliopsida</taxon>
        <taxon>Poales</taxon>
        <taxon>Poaceae</taxon>
        <taxon>PACMAD clade</taxon>
        <taxon>Panicoideae</taxon>
        <taxon>Panicodae</taxon>
        <taxon>Paniceae</taxon>
        <taxon>Cenchrinae</taxon>
        <taxon>Setaria</taxon>
    </lineage>
</organism>
<dbReference type="SUPFAM" id="SSF81383">
    <property type="entry name" value="F-box domain"/>
    <property type="match status" value="1"/>
</dbReference>
<reference evidence="4" key="1">
    <citation type="submission" date="2019-03" db="EMBL/GenBank/DDBJ databases">
        <title>WGS assembly of Setaria viridis.</title>
        <authorList>
            <person name="Huang P."/>
            <person name="Jenkins J."/>
            <person name="Grimwood J."/>
            <person name="Barry K."/>
            <person name="Healey A."/>
            <person name="Mamidi S."/>
            <person name="Sreedasyam A."/>
            <person name="Shu S."/>
            <person name="Feldman M."/>
            <person name="Wu J."/>
            <person name="Yu Y."/>
            <person name="Chen C."/>
            <person name="Johnson J."/>
            <person name="Rokhsar D."/>
            <person name="Baxter I."/>
            <person name="Schmutz J."/>
            <person name="Brutnell T."/>
            <person name="Kellogg E."/>
        </authorList>
    </citation>
    <scope>NUCLEOTIDE SEQUENCE [LARGE SCALE GENOMIC DNA]</scope>
</reference>
<evidence type="ECO:0000313" key="4">
    <source>
        <dbReference type="EMBL" id="TKW14921.1"/>
    </source>
</evidence>
<dbReference type="SUPFAM" id="SSF54427">
    <property type="entry name" value="NTF2-like"/>
    <property type="match status" value="1"/>
</dbReference>
<feature type="region of interest" description="Disordered" evidence="1">
    <location>
        <begin position="63"/>
        <end position="87"/>
    </location>
</feature>
<evidence type="ECO:0000259" key="3">
    <source>
        <dbReference type="Pfam" id="PF13474"/>
    </source>
</evidence>
<keyword evidence="5" id="KW-1185">Reference proteome</keyword>
<dbReference type="InterPro" id="IPR032710">
    <property type="entry name" value="NTF2-like_dom_sf"/>
</dbReference>
<accession>A0A4U6UFL7</accession>
<name>A0A4U6UFL7_SETVI</name>
<dbReference type="Gramene" id="TKW14921">
    <property type="protein sequence ID" value="TKW14921"/>
    <property type="gene ID" value="SEVIR_5G198680v2"/>
</dbReference>
<dbReference type="AlphaFoldDB" id="A0A4U6UFL7"/>
<gene>
    <name evidence="4" type="ORF">SEVIR_5G198680v2</name>
</gene>
<dbReference type="PANTHER" id="PTHR47124:SF1">
    <property type="entry name" value="F-BOX PROTEIN SKIP8"/>
    <property type="match status" value="1"/>
</dbReference>
<dbReference type="CDD" id="cd22117">
    <property type="entry name" value="F-box_FBXL4"/>
    <property type="match status" value="1"/>
</dbReference>
<evidence type="ECO:0000259" key="2">
    <source>
        <dbReference type="Pfam" id="PF12937"/>
    </source>
</evidence>
<dbReference type="Gene3D" id="3.10.450.50">
    <property type="match status" value="1"/>
</dbReference>
<evidence type="ECO:0000313" key="5">
    <source>
        <dbReference type="Proteomes" id="UP000298652"/>
    </source>
</evidence>
<proteinExistence type="predicted"/>
<dbReference type="InterPro" id="IPR036047">
    <property type="entry name" value="F-box-like_dom_sf"/>
</dbReference>
<dbReference type="EMBL" id="CM016556">
    <property type="protein sequence ID" value="TKW14921.1"/>
    <property type="molecule type" value="Genomic_DNA"/>
</dbReference>
<dbReference type="InterPro" id="IPR037401">
    <property type="entry name" value="SnoaL-like"/>
</dbReference>
<feature type="domain" description="SnoaL-like" evidence="3">
    <location>
        <begin position="159"/>
        <end position="277"/>
    </location>
</feature>
<dbReference type="InterPro" id="IPR001810">
    <property type="entry name" value="F-box_dom"/>
</dbReference>